<dbReference type="Pfam" id="PF00534">
    <property type="entry name" value="Glycos_transf_1"/>
    <property type="match status" value="1"/>
</dbReference>
<dbReference type="GO" id="GO:1901137">
    <property type="term" value="P:carbohydrate derivative biosynthetic process"/>
    <property type="evidence" value="ECO:0007669"/>
    <property type="project" value="UniProtKB-ARBA"/>
</dbReference>
<keyword evidence="7" id="KW-1185">Reference proteome</keyword>
<keyword evidence="3 6" id="KW-0808">Transferase</keyword>
<dbReference type="InterPro" id="IPR028098">
    <property type="entry name" value="Glyco_trans_4-like_N"/>
</dbReference>
<dbReference type="OrthoDB" id="9802525at2"/>
<evidence type="ECO:0000259" key="5">
    <source>
        <dbReference type="Pfam" id="PF13439"/>
    </source>
</evidence>
<dbReference type="GO" id="GO:0016758">
    <property type="term" value="F:hexosyltransferase activity"/>
    <property type="evidence" value="ECO:0007669"/>
    <property type="project" value="TreeGrafter"/>
</dbReference>
<proteinExistence type="predicted"/>
<evidence type="ECO:0000256" key="1">
    <source>
        <dbReference type="ARBA" id="ARBA00021292"/>
    </source>
</evidence>
<gene>
    <name evidence="6" type="ORF">KVA01_05340</name>
</gene>
<accession>A0A4Y4D334</accession>
<reference evidence="6 7" key="1">
    <citation type="submission" date="2019-06" db="EMBL/GenBank/DDBJ databases">
        <title>Whole genome shotgun sequence of Kocuria varians NBRC 15358.</title>
        <authorList>
            <person name="Hosoyama A."/>
            <person name="Uohara A."/>
            <person name="Ohji S."/>
            <person name="Ichikawa N."/>
        </authorList>
    </citation>
    <scope>NUCLEOTIDE SEQUENCE [LARGE SCALE GENOMIC DNA]</scope>
    <source>
        <strain evidence="6 7">NBRC 15358</strain>
    </source>
</reference>
<dbReference type="InterPro" id="IPR050194">
    <property type="entry name" value="Glycosyltransferase_grp1"/>
</dbReference>
<protein>
    <recommendedName>
        <fullName evidence="1">D-inositol 3-phosphate glycosyltransferase</fullName>
    </recommendedName>
</protein>
<dbReference type="EMBL" id="BJNW01000003">
    <property type="protein sequence ID" value="GEC98379.1"/>
    <property type="molecule type" value="Genomic_DNA"/>
</dbReference>
<dbReference type="PANTHER" id="PTHR45947:SF3">
    <property type="entry name" value="SULFOQUINOVOSYL TRANSFERASE SQD2"/>
    <property type="match status" value="1"/>
</dbReference>
<sequence>MRVALVAEQFLPHVNGVTHSVLRVAEQLRARGHRVMVVAPSYEKVRGPETVPELPGVAVERIPSLPLAGYPEVRVAGCTVHRMQRLLESFAPDVVHVASPFVLGWRALQAAASMRLPSIAVYQTDVPGYAGRYGIGALEPALWAHVRTMHNSATLTLAPSTASVQQLQKHGVQRVHRWGRGVDTARFRPELRDDAWRERVGGGRRIVGYVGRLAPEKQVADLAVLDALPDARLVVVGSGPEKQALRRALPNAHFEGFRSGAALASVMASFDLFVHPGEHETFCQTIQEAMACAVPVVAVGRGGPLDLVTPSHNGWLYPPGDTARLREHVRDLLGDDAKRLAFAATAHRTVQDRTWESVCSELLGHYEHARAASPLPPTLRTRLARRVGVR</sequence>
<dbReference type="AlphaFoldDB" id="A0A4Y4D334"/>
<dbReference type="InterPro" id="IPR001296">
    <property type="entry name" value="Glyco_trans_1"/>
</dbReference>
<dbReference type="PANTHER" id="PTHR45947">
    <property type="entry name" value="SULFOQUINOVOSYL TRANSFERASE SQD2"/>
    <property type="match status" value="1"/>
</dbReference>
<dbReference type="CDD" id="cd03814">
    <property type="entry name" value="GT4-like"/>
    <property type="match status" value="1"/>
</dbReference>
<evidence type="ECO:0000259" key="4">
    <source>
        <dbReference type="Pfam" id="PF00534"/>
    </source>
</evidence>
<evidence type="ECO:0000256" key="2">
    <source>
        <dbReference type="ARBA" id="ARBA00022676"/>
    </source>
</evidence>
<organism evidence="6 7">
    <name type="scientific">Kocuria varians</name>
    <name type="common">Micrococcus varians</name>
    <dbReference type="NCBI Taxonomy" id="1272"/>
    <lineage>
        <taxon>Bacteria</taxon>
        <taxon>Bacillati</taxon>
        <taxon>Actinomycetota</taxon>
        <taxon>Actinomycetes</taxon>
        <taxon>Micrococcales</taxon>
        <taxon>Micrococcaceae</taxon>
        <taxon>Kocuria</taxon>
    </lineage>
</organism>
<dbReference type="STRING" id="1272.GCA_900014985_01870"/>
<feature type="domain" description="Glycosyl transferase family 1" evidence="4">
    <location>
        <begin position="199"/>
        <end position="346"/>
    </location>
</feature>
<evidence type="ECO:0000256" key="3">
    <source>
        <dbReference type="ARBA" id="ARBA00022679"/>
    </source>
</evidence>
<comment type="caution">
    <text evidence="6">The sequence shown here is derived from an EMBL/GenBank/DDBJ whole genome shotgun (WGS) entry which is preliminary data.</text>
</comment>
<keyword evidence="2" id="KW-0328">Glycosyltransferase</keyword>
<dbReference type="RefSeq" id="WP_068469979.1">
    <property type="nucleotide sequence ID" value="NZ_BJNW01000003.1"/>
</dbReference>
<evidence type="ECO:0000313" key="6">
    <source>
        <dbReference type="EMBL" id="GEC98379.1"/>
    </source>
</evidence>
<dbReference type="Pfam" id="PF13439">
    <property type="entry name" value="Glyco_transf_4"/>
    <property type="match status" value="1"/>
</dbReference>
<name>A0A4Y4D334_KOCVA</name>
<dbReference type="SUPFAM" id="SSF53756">
    <property type="entry name" value="UDP-Glycosyltransferase/glycogen phosphorylase"/>
    <property type="match status" value="1"/>
</dbReference>
<evidence type="ECO:0000313" key="7">
    <source>
        <dbReference type="Proteomes" id="UP000315730"/>
    </source>
</evidence>
<dbReference type="Gene3D" id="3.40.50.2000">
    <property type="entry name" value="Glycogen Phosphorylase B"/>
    <property type="match status" value="2"/>
</dbReference>
<feature type="domain" description="Glycosyltransferase subfamily 4-like N-terminal" evidence="5">
    <location>
        <begin position="14"/>
        <end position="186"/>
    </location>
</feature>
<dbReference type="Proteomes" id="UP000315730">
    <property type="component" value="Unassembled WGS sequence"/>
</dbReference>